<evidence type="ECO:0000259" key="4">
    <source>
        <dbReference type="SMART" id="SM00856"/>
    </source>
</evidence>
<dbReference type="InterPro" id="IPR006501">
    <property type="entry name" value="Pectinesterase_inhib_dom"/>
</dbReference>
<dbReference type="InterPro" id="IPR035513">
    <property type="entry name" value="Invertase/methylesterase_inhib"/>
</dbReference>
<dbReference type="SUPFAM" id="SSF101148">
    <property type="entry name" value="Plant invertase/pectin methylesterase inhibitor"/>
    <property type="match status" value="1"/>
</dbReference>
<dbReference type="Pfam" id="PF04043">
    <property type="entry name" value="PMEI"/>
    <property type="match status" value="1"/>
</dbReference>
<feature type="chain" id="PRO_5046607707" evidence="3">
    <location>
        <begin position="22"/>
        <end position="208"/>
    </location>
</feature>
<evidence type="ECO:0000313" key="5">
    <source>
        <dbReference type="Proteomes" id="UP000827889"/>
    </source>
</evidence>
<gene>
    <name evidence="6" type="primary">LOC115742699</name>
</gene>
<dbReference type="PANTHER" id="PTHR31080">
    <property type="entry name" value="PECTINESTERASE INHIBITOR-LIKE"/>
    <property type="match status" value="1"/>
</dbReference>
<evidence type="ECO:0000256" key="2">
    <source>
        <dbReference type="ARBA" id="ARBA00038471"/>
    </source>
</evidence>
<dbReference type="NCBIfam" id="TIGR01614">
    <property type="entry name" value="PME_inhib"/>
    <property type="match status" value="1"/>
</dbReference>
<dbReference type="PANTHER" id="PTHR31080:SF15">
    <property type="entry name" value="INVERTASE"/>
    <property type="match status" value="1"/>
</dbReference>
<reference evidence="6" key="1">
    <citation type="submission" date="2025-08" db="UniProtKB">
        <authorList>
            <consortium name="RefSeq"/>
        </authorList>
    </citation>
    <scope>IDENTIFICATION</scope>
    <source>
        <tissue evidence="6">Leaf</tissue>
    </source>
</reference>
<dbReference type="CDD" id="cd15798">
    <property type="entry name" value="PMEI-like_3"/>
    <property type="match status" value="1"/>
</dbReference>
<dbReference type="InterPro" id="IPR051955">
    <property type="entry name" value="PME_Inhibitor"/>
</dbReference>
<evidence type="ECO:0000313" key="6">
    <source>
        <dbReference type="RefSeq" id="XP_048127740.1"/>
    </source>
</evidence>
<keyword evidence="5" id="KW-1185">Reference proteome</keyword>
<dbReference type="GeneID" id="115742699"/>
<protein>
    <submittedName>
        <fullName evidence="6">21 kDa protein-like</fullName>
    </submittedName>
</protein>
<evidence type="ECO:0000256" key="1">
    <source>
        <dbReference type="ARBA" id="ARBA00022729"/>
    </source>
</evidence>
<sequence length="208" mass="21887">MEATNLHFLAIFLLLVTNVSAITSAAAAASSSSSSSYSNFIKTSCSTTTYPKLCNQCLSSYASVVRSNPWKLCNSALSVSLQAARNASSLVAVLSNQRGLTKAEATIIKGCIENLEDSIDELKRSIKAMARIGGSSTSSSAAKKNKVGFQMASVKTWVSAAITDEDTCTDGFAGRKVSAGVKSKIRSSIVNVARITSNALSLINHLNY</sequence>
<accession>A0ABM3GTR5</accession>
<dbReference type="Proteomes" id="UP000827889">
    <property type="component" value="Chromosome 10"/>
</dbReference>
<organism evidence="5 6">
    <name type="scientific">Rhodamnia argentea</name>
    <dbReference type="NCBI Taxonomy" id="178133"/>
    <lineage>
        <taxon>Eukaryota</taxon>
        <taxon>Viridiplantae</taxon>
        <taxon>Streptophyta</taxon>
        <taxon>Embryophyta</taxon>
        <taxon>Tracheophyta</taxon>
        <taxon>Spermatophyta</taxon>
        <taxon>Magnoliopsida</taxon>
        <taxon>eudicotyledons</taxon>
        <taxon>Gunneridae</taxon>
        <taxon>Pentapetalae</taxon>
        <taxon>rosids</taxon>
        <taxon>malvids</taxon>
        <taxon>Myrtales</taxon>
        <taxon>Myrtaceae</taxon>
        <taxon>Myrtoideae</taxon>
        <taxon>Myrteae</taxon>
        <taxon>Australasian group</taxon>
        <taxon>Rhodamnia</taxon>
    </lineage>
</organism>
<evidence type="ECO:0000256" key="3">
    <source>
        <dbReference type="SAM" id="SignalP"/>
    </source>
</evidence>
<dbReference type="Gene3D" id="1.20.140.40">
    <property type="entry name" value="Invertase/pectin methylesterase inhibitor family protein"/>
    <property type="match status" value="1"/>
</dbReference>
<feature type="domain" description="Pectinesterase inhibitor" evidence="4">
    <location>
        <begin position="36"/>
        <end position="202"/>
    </location>
</feature>
<feature type="signal peptide" evidence="3">
    <location>
        <begin position="1"/>
        <end position="21"/>
    </location>
</feature>
<dbReference type="SMART" id="SM00856">
    <property type="entry name" value="PMEI"/>
    <property type="match status" value="1"/>
</dbReference>
<comment type="similarity">
    <text evidence="2">Belongs to the PMEI family.</text>
</comment>
<name>A0ABM3GTR5_9MYRT</name>
<dbReference type="RefSeq" id="XP_048127740.1">
    <property type="nucleotide sequence ID" value="XM_048271783.1"/>
</dbReference>
<proteinExistence type="inferred from homology"/>
<keyword evidence="1 3" id="KW-0732">Signal</keyword>